<organism evidence="4 5">
    <name type="scientific">Paragonimus skrjabini miyazakii</name>
    <dbReference type="NCBI Taxonomy" id="59628"/>
    <lineage>
        <taxon>Eukaryota</taxon>
        <taxon>Metazoa</taxon>
        <taxon>Spiralia</taxon>
        <taxon>Lophotrochozoa</taxon>
        <taxon>Platyhelminthes</taxon>
        <taxon>Trematoda</taxon>
        <taxon>Digenea</taxon>
        <taxon>Plagiorchiida</taxon>
        <taxon>Troglotremata</taxon>
        <taxon>Troglotrematidae</taxon>
        <taxon>Paragonimus</taxon>
    </lineage>
</organism>
<proteinExistence type="inferred from homology"/>
<dbReference type="AlphaFoldDB" id="A0A8S9YK34"/>
<gene>
    <name evidence="4" type="ORF">EG68_12300</name>
</gene>
<evidence type="ECO:0000313" key="4">
    <source>
        <dbReference type="EMBL" id="KAF7234205.1"/>
    </source>
</evidence>
<comment type="similarity">
    <text evidence="1">Belongs to the canopy family.</text>
</comment>
<comment type="caution">
    <text evidence="4">The sequence shown here is derived from an EMBL/GenBank/DDBJ whole genome shotgun (WGS) entry which is preliminary data.</text>
</comment>
<dbReference type="Proteomes" id="UP000822476">
    <property type="component" value="Unassembled WGS sequence"/>
</dbReference>
<dbReference type="OrthoDB" id="6020060at2759"/>
<evidence type="ECO:0000259" key="3">
    <source>
        <dbReference type="Pfam" id="PF11938"/>
    </source>
</evidence>
<feature type="domain" description="DUF3456" evidence="3">
    <location>
        <begin position="1"/>
        <end position="99"/>
    </location>
</feature>
<reference evidence="4" key="1">
    <citation type="submission" date="2019-07" db="EMBL/GenBank/DDBJ databases">
        <title>Annotation for the trematode Paragonimus miyazaki's.</title>
        <authorList>
            <person name="Choi Y.-J."/>
        </authorList>
    </citation>
    <scope>NUCLEOTIDE SEQUENCE</scope>
    <source>
        <strain evidence="4">Japan</strain>
    </source>
</reference>
<evidence type="ECO:0000256" key="2">
    <source>
        <dbReference type="ARBA" id="ARBA00022729"/>
    </source>
</evidence>
<dbReference type="InterPro" id="IPR021852">
    <property type="entry name" value="DUF3456"/>
</dbReference>
<keyword evidence="5" id="KW-1185">Reference proteome</keyword>
<accession>A0A8S9YK34</accession>
<protein>
    <recommendedName>
        <fullName evidence="3">DUF3456 domain-containing protein</fullName>
    </recommendedName>
</protein>
<evidence type="ECO:0000256" key="1">
    <source>
        <dbReference type="ARBA" id="ARBA00007285"/>
    </source>
</evidence>
<name>A0A8S9YK34_9TREM</name>
<dbReference type="EMBL" id="JTDE01011246">
    <property type="protein sequence ID" value="KAF7234205.1"/>
    <property type="molecule type" value="Genomic_DNA"/>
</dbReference>
<dbReference type="Pfam" id="PF11938">
    <property type="entry name" value="DUF3456"/>
    <property type="match status" value="1"/>
</dbReference>
<dbReference type="PANTHER" id="PTHR15382:SF8">
    <property type="entry name" value="CANOPY B"/>
    <property type="match status" value="1"/>
</dbReference>
<keyword evidence="2" id="KW-0732">Signal</keyword>
<dbReference type="PANTHER" id="PTHR15382">
    <property type="entry name" value="CTG4A-RELATED"/>
    <property type="match status" value="1"/>
</dbReference>
<sequence length="169" mass="19684">MLRYKLHTERSGLSRFDKGTPQTYRSLKALVNRGVDVKLDVPFEMWDQPSVEITSLYKQCVNMVSDFEDELEEWFYHHQEDDLLRYFCRERVLKKSDQACLSEKVFRSSNAKTKSSINMTYASSDCLVLFLAENQYCLVNQVRFSGRLIASTVELVSRSAVSYLCVFSE</sequence>
<evidence type="ECO:0000313" key="5">
    <source>
        <dbReference type="Proteomes" id="UP000822476"/>
    </source>
</evidence>